<dbReference type="RefSeq" id="WP_344452779.1">
    <property type="nucleotide sequence ID" value="NZ_BAAATZ010000019.1"/>
</dbReference>
<dbReference type="Gene3D" id="3.40.50.1000">
    <property type="entry name" value="HAD superfamily/HAD-like"/>
    <property type="match status" value="1"/>
</dbReference>
<protein>
    <recommendedName>
        <fullName evidence="5">HAD family hydrolase</fullName>
    </recommendedName>
</protein>
<dbReference type="SUPFAM" id="SSF56784">
    <property type="entry name" value="HAD-like"/>
    <property type="match status" value="1"/>
</dbReference>
<dbReference type="InterPro" id="IPR036412">
    <property type="entry name" value="HAD-like_sf"/>
</dbReference>
<dbReference type="Proteomes" id="UP001501842">
    <property type="component" value="Unassembled WGS sequence"/>
</dbReference>
<keyword evidence="4" id="KW-1185">Reference proteome</keyword>
<dbReference type="InterPro" id="IPR051400">
    <property type="entry name" value="HAD-like_hydrolase"/>
</dbReference>
<dbReference type="PANTHER" id="PTHR46470">
    <property type="entry name" value="N-ACYLNEURAMINATE-9-PHOSPHATASE"/>
    <property type="match status" value="1"/>
</dbReference>
<dbReference type="InterPro" id="IPR023214">
    <property type="entry name" value="HAD_sf"/>
</dbReference>
<evidence type="ECO:0000313" key="4">
    <source>
        <dbReference type="Proteomes" id="UP001501842"/>
    </source>
</evidence>
<keyword evidence="2" id="KW-0460">Magnesium</keyword>
<organism evidence="3 4">
    <name type="scientific">Actinocorallia aurantiaca</name>
    <dbReference type="NCBI Taxonomy" id="46204"/>
    <lineage>
        <taxon>Bacteria</taxon>
        <taxon>Bacillati</taxon>
        <taxon>Actinomycetota</taxon>
        <taxon>Actinomycetes</taxon>
        <taxon>Streptosporangiales</taxon>
        <taxon>Thermomonosporaceae</taxon>
        <taxon>Actinocorallia</taxon>
    </lineage>
</organism>
<keyword evidence="1" id="KW-0378">Hydrolase</keyword>
<evidence type="ECO:0000256" key="1">
    <source>
        <dbReference type="ARBA" id="ARBA00022801"/>
    </source>
</evidence>
<gene>
    <name evidence="3" type="ORF">GCM10010439_46500</name>
</gene>
<evidence type="ECO:0000256" key="2">
    <source>
        <dbReference type="ARBA" id="ARBA00022842"/>
    </source>
</evidence>
<accession>A0ABN3UII7</accession>
<dbReference type="Pfam" id="PF13242">
    <property type="entry name" value="Hydrolase_like"/>
    <property type="match status" value="1"/>
</dbReference>
<evidence type="ECO:0000313" key="3">
    <source>
        <dbReference type="EMBL" id="GAA2731322.1"/>
    </source>
</evidence>
<comment type="caution">
    <text evidence="3">The sequence shown here is derived from an EMBL/GenBank/DDBJ whole genome shotgun (WGS) entry which is preliminary data.</text>
</comment>
<sequence length="100" mass="10868">MRGVQRFVLFDLDDTLVGRAAGLRSWAEEFCGRRGEAAAWIVEADGGWMVGDSATADITGGRTAGLKTCWISRGRPWPLPERSPDRIVGHVTEAISLLPT</sequence>
<proteinExistence type="predicted"/>
<name>A0ABN3UII7_9ACTN</name>
<reference evidence="3 4" key="1">
    <citation type="journal article" date="2019" name="Int. J. Syst. Evol. Microbiol.">
        <title>The Global Catalogue of Microorganisms (GCM) 10K type strain sequencing project: providing services to taxonomists for standard genome sequencing and annotation.</title>
        <authorList>
            <consortium name="The Broad Institute Genomics Platform"/>
            <consortium name="The Broad Institute Genome Sequencing Center for Infectious Disease"/>
            <person name="Wu L."/>
            <person name="Ma J."/>
        </authorList>
    </citation>
    <scope>NUCLEOTIDE SEQUENCE [LARGE SCALE GENOMIC DNA]</scope>
    <source>
        <strain evidence="3 4">JCM 8201</strain>
    </source>
</reference>
<dbReference type="EMBL" id="BAAATZ010000019">
    <property type="protein sequence ID" value="GAA2731322.1"/>
    <property type="molecule type" value="Genomic_DNA"/>
</dbReference>
<evidence type="ECO:0008006" key="5">
    <source>
        <dbReference type="Google" id="ProtNLM"/>
    </source>
</evidence>